<feature type="transmembrane region" description="Helical" evidence="8">
    <location>
        <begin position="48"/>
        <end position="72"/>
    </location>
</feature>
<comment type="similarity">
    <text evidence="2 8">Belongs to the Casparian strip membrane proteins (CASP) family.</text>
</comment>
<dbReference type="OrthoDB" id="685197at2759"/>
<dbReference type="AlphaFoldDB" id="A0A067L130"/>
<dbReference type="EMBL" id="KK914370">
    <property type="protein sequence ID" value="KDP38185.1"/>
    <property type="molecule type" value="Genomic_DNA"/>
</dbReference>
<sequence>MAAPTFFLVLRLLTLGALVASIVVLVTNQFTSLDGTKTSFKDVSTYRFVLATTCGGCLYAVIQIPFAVYYAYKGKRLFKSDFLPNFDFYGDKIVAFVLASGVGAGFMITFELKKTVDASFEGLLNLPGFSAEK</sequence>
<comment type="subunit">
    <text evidence="3 8">Homodimer and heterodimers.</text>
</comment>
<evidence type="ECO:0000256" key="1">
    <source>
        <dbReference type="ARBA" id="ARBA00004651"/>
    </source>
</evidence>
<evidence type="ECO:0000256" key="7">
    <source>
        <dbReference type="ARBA" id="ARBA00023136"/>
    </source>
</evidence>
<keyword evidence="5 8" id="KW-0812">Transmembrane</keyword>
<protein>
    <recommendedName>
        <fullName evidence="8">CASP-like protein</fullName>
    </recommendedName>
</protein>
<evidence type="ECO:0000313" key="11">
    <source>
        <dbReference type="Proteomes" id="UP000027138"/>
    </source>
</evidence>
<evidence type="ECO:0000256" key="5">
    <source>
        <dbReference type="ARBA" id="ARBA00022692"/>
    </source>
</evidence>
<evidence type="ECO:0000256" key="2">
    <source>
        <dbReference type="ARBA" id="ARBA00007651"/>
    </source>
</evidence>
<keyword evidence="4 8" id="KW-1003">Cell membrane</keyword>
<keyword evidence="7 8" id="KW-0472">Membrane</keyword>
<comment type="caution">
    <text evidence="8">Lacks conserved residue(s) required for the propagation of feature annotation.</text>
</comment>
<evidence type="ECO:0000313" key="10">
    <source>
        <dbReference type="EMBL" id="KDP38185.1"/>
    </source>
</evidence>
<proteinExistence type="inferred from homology"/>
<dbReference type="PANTHER" id="PTHR33573">
    <property type="entry name" value="CASP-LIKE PROTEIN 4A4"/>
    <property type="match status" value="1"/>
</dbReference>
<keyword evidence="11" id="KW-1185">Reference proteome</keyword>
<dbReference type="Proteomes" id="UP000027138">
    <property type="component" value="Unassembled WGS sequence"/>
</dbReference>
<dbReference type="InterPro" id="IPR006702">
    <property type="entry name" value="CASP_dom"/>
</dbReference>
<evidence type="ECO:0000256" key="3">
    <source>
        <dbReference type="ARBA" id="ARBA00011489"/>
    </source>
</evidence>
<name>A0A067L130_JATCU</name>
<feature type="transmembrane region" description="Helical" evidence="8">
    <location>
        <begin position="6"/>
        <end position="27"/>
    </location>
</feature>
<dbReference type="Pfam" id="PF04535">
    <property type="entry name" value="CASP_dom"/>
    <property type="match status" value="1"/>
</dbReference>
<evidence type="ECO:0000256" key="8">
    <source>
        <dbReference type="RuleBase" id="RU361233"/>
    </source>
</evidence>
<gene>
    <name evidence="10" type="ORF">JCGZ_04828</name>
</gene>
<organism evidence="10 11">
    <name type="scientific">Jatropha curcas</name>
    <name type="common">Barbados nut</name>
    <dbReference type="NCBI Taxonomy" id="180498"/>
    <lineage>
        <taxon>Eukaryota</taxon>
        <taxon>Viridiplantae</taxon>
        <taxon>Streptophyta</taxon>
        <taxon>Embryophyta</taxon>
        <taxon>Tracheophyta</taxon>
        <taxon>Spermatophyta</taxon>
        <taxon>Magnoliopsida</taxon>
        <taxon>eudicotyledons</taxon>
        <taxon>Gunneridae</taxon>
        <taxon>Pentapetalae</taxon>
        <taxon>rosids</taxon>
        <taxon>fabids</taxon>
        <taxon>Malpighiales</taxon>
        <taxon>Euphorbiaceae</taxon>
        <taxon>Crotonoideae</taxon>
        <taxon>Jatropheae</taxon>
        <taxon>Jatropha</taxon>
    </lineage>
</organism>
<evidence type="ECO:0000256" key="6">
    <source>
        <dbReference type="ARBA" id="ARBA00022989"/>
    </source>
</evidence>
<accession>A0A067L130</accession>
<feature type="domain" description="Casparian strip membrane protein" evidence="9">
    <location>
        <begin position="5"/>
        <end position="112"/>
    </location>
</feature>
<dbReference type="GO" id="GO:0005886">
    <property type="term" value="C:plasma membrane"/>
    <property type="evidence" value="ECO:0007669"/>
    <property type="project" value="UniProtKB-SubCell"/>
</dbReference>
<reference evidence="10 11" key="1">
    <citation type="journal article" date="2014" name="PLoS ONE">
        <title>Global Analysis of Gene Expression Profiles in Physic Nut (Jatropha curcas L.) Seedlings Exposed to Salt Stress.</title>
        <authorList>
            <person name="Zhang L."/>
            <person name="Zhang C."/>
            <person name="Wu P."/>
            <person name="Chen Y."/>
            <person name="Li M."/>
            <person name="Jiang H."/>
            <person name="Wu G."/>
        </authorList>
    </citation>
    <scope>NUCLEOTIDE SEQUENCE [LARGE SCALE GENOMIC DNA]</scope>
    <source>
        <strain evidence="11">cv. GZQX0401</strain>
        <tissue evidence="10">Young leaves</tissue>
    </source>
</reference>
<evidence type="ECO:0000256" key="4">
    <source>
        <dbReference type="ARBA" id="ARBA00022475"/>
    </source>
</evidence>
<keyword evidence="6 8" id="KW-1133">Transmembrane helix</keyword>
<feature type="transmembrane region" description="Helical" evidence="8">
    <location>
        <begin position="92"/>
        <end position="110"/>
    </location>
</feature>
<comment type="subcellular location">
    <subcellularLocation>
        <location evidence="1 8">Cell membrane</location>
        <topology evidence="1 8">Multi-pass membrane protein</topology>
    </subcellularLocation>
</comment>
<dbReference type="PANTHER" id="PTHR33573:SF17">
    <property type="entry name" value="CASP-LIKE PROTEIN 4D1"/>
    <property type="match status" value="1"/>
</dbReference>
<evidence type="ECO:0000259" key="9">
    <source>
        <dbReference type="Pfam" id="PF04535"/>
    </source>
</evidence>